<dbReference type="OrthoDB" id="9790048at2"/>
<name>H9UGU3_SPIAZ</name>
<reference evidence="4" key="1">
    <citation type="journal article" date="2013" name="Stand. Genomic Sci.">
        <title>Complete genome sequence of the halophilic bacterium Spirochaeta africana type strain (Z-7692(T)) from the alkaline Lake Magadi in the East African Rift.</title>
        <authorList>
            <person name="Liolos K."/>
            <person name="Abt B."/>
            <person name="Scheuner C."/>
            <person name="Teshima H."/>
            <person name="Held B."/>
            <person name="Lapidus A."/>
            <person name="Nolan M."/>
            <person name="Lucas S."/>
            <person name="Deshpande S."/>
            <person name="Cheng J.F."/>
            <person name="Tapia R."/>
            <person name="Goodwin L.A."/>
            <person name="Pitluck S."/>
            <person name="Pagani I."/>
            <person name="Ivanova N."/>
            <person name="Mavromatis K."/>
            <person name="Mikhailova N."/>
            <person name="Huntemann M."/>
            <person name="Pati A."/>
            <person name="Chen A."/>
            <person name="Palaniappan K."/>
            <person name="Land M."/>
            <person name="Rohde M."/>
            <person name="Tindall B.J."/>
            <person name="Detter J.C."/>
            <person name="Goker M."/>
            <person name="Bristow J."/>
            <person name="Eisen J.A."/>
            <person name="Markowitz V."/>
            <person name="Hugenholtz P."/>
            <person name="Woyke T."/>
            <person name="Klenk H.P."/>
            <person name="Kyrpides N.C."/>
        </authorList>
    </citation>
    <scope>NUCLEOTIDE SEQUENCE</scope>
    <source>
        <strain evidence="4">ATCC 700263 / DSM 8902 / Z-7692</strain>
    </source>
</reference>
<evidence type="ECO:0000313" key="4">
    <source>
        <dbReference type="Proteomes" id="UP000007383"/>
    </source>
</evidence>
<dbReference type="PANTHER" id="PTHR30570">
    <property type="entry name" value="PERIPLASMIC PHOSPHATE BINDING COMPONENT OF PHOSPHATE ABC TRANSPORTER"/>
    <property type="match status" value="1"/>
</dbReference>
<keyword evidence="1" id="KW-0732">Signal</keyword>
<proteinExistence type="predicted"/>
<dbReference type="eggNOG" id="COG0226">
    <property type="taxonomic scope" value="Bacteria"/>
</dbReference>
<dbReference type="STRING" id="889378.Spiaf_0636"/>
<organism evidence="3 4">
    <name type="scientific">Spirochaeta africana (strain ATCC 700263 / DSM 8902 / Z-7692)</name>
    <dbReference type="NCBI Taxonomy" id="889378"/>
    <lineage>
        <taxon>Bacteria</taxon>
        <taxon>Pseudomonadati</taxon>
        <taxon>Spirochaetota</taxon>
        <taxon>Spirochaetia</taxon>
        <taxon>Spirochaetales</taxon>
        <taxon>Spirochaetaceae</taxon>
        <taxon>Spirochaeta</taxon>
    </lineage>
</organism>
<evidence type="ECO:0000256" key="1">
    <source>
        <dbReference type="ARBA" id="ARBA00022729"/>
    </source>
</evidence>
<protein>
    <submittedName>
        <fullName evidence="3">ABC-type phosphate transport system, periplasmic component</fullName>
    </submittedName>
</protein>
<sequence>MRTVVLPLILGLVCVLLWLAVLVRANSAAPGSGVGVVEIAGSSSAAPLLEELAQRYMRREGSASIRVNGTGSTDGIRAAAAGTVDFGMSSRTLREDEQQGLSVVQLAIDPVTVIVHPDNPVRSLSLAEIRAVYRGEIDTWSQLTVSAGAAAPVAAPGGTPSNRTPQRSRIVVVSREPGSGTRGAFETALDFRDQLGLGAIELDGSAAVRAAVARNPAAIGYISSGFLRPEVAALEGAAFDGAALSQRDVSPLARPLLLIYREGSLSPAARRFLAWLESPEGQLEIADIMHGGRTND</sequence>
<keyword evidence="4" id="KW-1185">Reference proteome</keyword>
<dbReference type="Gene3D" id="3.40.190.10">
    <property type="entry name" value="Periplasmic binding protein-like II"/>
    <property type="match status" value="2"/>
</dbReference>
<dbReference type="CDD" id="cd13653">
    <property type="entry name" value="PBP2_phosphate_like_1"/>
    <property type="match status" value="1"/>
</dbReference>
<feature type="domain" description="PBP" evidence="2">
    <location>
        <begin position="27"/>
        <end position="280"/>
    </location>
</feature>
<evidence type="ECO:0000259" key="2">
    <source>
        <dbReference type="Pfam" id="PF12849"/>
    </source>
</evidence>
<dbReference type="InterPro" id="IPR050811">
    <property type="entry name" value="Phosphate_ABC_transporter"/>
</dbReference>
<dbReference type="Pfam" id="PF12849">
    <property type="entry name" value="PBP_like_2"/>
    <property type="match status" value="1"/>
</dbReference>
<dbReference type="AlphaFoldDB" id="H9UGU3"/>
<dbReference type="RefSeq" id="WP_014454733.1">
    <property type="nucleotide sequence ID" value="NC_017098.1"/>
</dbReference>
<dbReference type="PATRIC" id="fig|889378.3.peg.647"/>
<dbReference type="SUPFAM" id="SSF53850">
    <property type="entry name" value="Periplasmic binding protein-like II"/>
    <property type="match status" value="1"/>
</dbReference>
<evidence type="ECO:0000313" key="3">
    <source>
        <dbReference type="EMBL" id="AFG36736.1"/>
    </source>
</evidence>
<gene>
    <name evidence="3" type="ordered locus">Spiaf_0636</name>
</gene>
<accession>H9UGU3</accession>
<dbReference type="Proteomes" id="UP000007383">
    <property type="component" value="Chromosome"/>
</dbReference>
<dbReference type="HOGENOM" id="CLU_026228_5_1_12"/>
<dbReference type="EMBL" id="CP003282">
    <property type="protein sequence ID" value="AFG36736.1"/>
    <property type="molecule type" value="Genomic_DNA"/>
</dbReference>
<dbReference type="InterPro" id="IPR024370">
    <property type="entry name" value="PBP_domain"/>
</dbReference>
<dbReference type="PANTHER" id="PTHR30570:SF1">
    <property type="entry name" value="PHOSPHATE-BINDING PROTEIN PSTS"/>
    <property type="match status" value="1"/>
</dbReference>
<dbReference type="KEGG" id="sfc:Spiaf_0636"/>